<keyword evidence="5" id="KW-1185">Reference proteome</keyword>
<dbReference type="InterPro" id="IPR001650">
    <property type="entry name" value="Helicase_C-like"/>
</dbReference>
<dbReference type="PROSITE" id="PS51192">
    <property type="entry name" value="HELICASE_ATP_BIND_1"/>
    <property type="match status" value="1"/>
</dbReference>
<dbReference type="SMART" id="SM00487">
    <property type="entry name" value="DEXDc"/>
    <property type="match status" value="1"/>
</dbReference>
<feature type="domain" description="Helicase C-terminal" evidence="3">
    <location>
        <begin position="721"/>
        <end position="886"/>
    </location>
</feature>
<evidence type="ECO:0000313" key="5">
    <source>
        <dbReference type="Proteomes" id="UP000054010"/>
    </source>
</evidence>
<evidence type="ECO:0000256" key="1">
    <source>
        <dbReference type="ARBA" id="ARBA00022801"/>
    </source>
</evidence>
<dbReference type="GO" id="GO:0004386">
    <property type="term" value="F:helicase activity"/>
    <property type="evidence" value="ECO:0007669"/>
    <property type="project" value="UniProtKB-KW"/>
</dbReference>
<dbReference type="InterPro" id="IPR014001">
    <property type="entry name" value="Helicase_ATP-bd"/>
</dbReference>
<protein>
    <submittedName>
        <fullName evidence="4">Helicase domain-containing protein</fullName>
    </submittedName>
</protein>
<evidence type="ECO:0000313" key="4">
    <source>
        <dbReference type="EMBL" id="EFO81352.1"/>
    </source>
</evidence>
<evidence type="ECO:0000259" key="3">
    <source>
        <dbReference type="PROSITE" id="PS51194"/>
    </source>
</evidence>
<dbReference type="HOGENOM" id="CLU_008466_0_1_0"/>
<feature type="domain" description="Helicase ATP-binding" evidence="2">
    <location>
        <begin position="276"/>
        <end position="417"/>
    </location>
</feature>
<gene>
    <name evidence="4" type="ORF">OSCT_0787</name>
</gene>
<dbReference type="STRING" id="765420.OSCT_0787"/>
<dbReference type="InterPro" id="IPR025202">
    <property type="entry name" value="PLD-like_dom"/>
</dbReference>
<dbReference type="SUPFAM" id="SSF56024">
    <property type="entry name" value="Phospholipase D/nuclease"/>
    <property type="match status" value="1"/>
</dbReference>
<dbReference type="eggNOG" id="COG0553">
    <property type="taxonomic scope" value="Bacteria"/>
</dbReference>
<reference evidence="4 5" key="1">
    <citation type="journal article" date="2011" name="J. Bacteriol.">
        <title>Draft genome sequence of the anoxygenic filamentous phototrophic bacterium Oscillochloris trichoides subsp. DG-6.</title>
        <authorList>
            <person name="Kuznetsov B.B."/>
            <person name="Ivanovsky R.N."/>
            <person name="Keppen O.I."/>
            <person name="Sukhacheva M.V."/>
            <person name="Bumazhkin B.K."/>
            <person name="Patutina E.O."/>
            <person name="Beletsky A.V."/>
            <person name="Mardanov A.V."/>
            <person name="Baslerov R.V."/>
            <person name="Panteleeva A.N."/>
            <person name="Kolganova T.V."/>
            <person name="Ravin N.V."/>
            <person name="Skryabin K.G."/>
        </authorList>
    </citation>
    <scope>NUCLEOTIDE SEQUENCE [LARGE SCALE GENOMIC DNA]</scope>
    <source>
        <strain evidence="4 5">DG-6</strain>
    </source>
</reference>
<evidence type="ECO:0000259" key="2">
    <source>
        <dbReference type="PROSITE" id="PS51192"/>
    </source>
</evidence>
<keyword evidence="1" id="KW-0378">Hydrolase</keyword>
<dbReference type="CDD" id="cd18793">
    <property type="entry name" value="SF2_C_SNF"/>
    <property type="match status" value="1"/>
</dbReference>
<dbReference type="Gene3D" id="3.30.870.10">
    <property type="entry name" value="Endonuclease Chain A"/>
    <property type="match status" value="1"/>
</dbReference>
<proteinExistence type="predicted"/>
<dbReference type="Pfam" id="PF00271">
    <property type="entry name" value="Helicase_C"/>
    <property type="match status" value="1"/>
</dbReference>
<name>E1IBT6_9CHLR</name>
<dbReference type="InterPro" id="IPR038718">
    <property type="entry name" value="SNF2-like_sf"/>
</dbReference>
<organism evidence="4 5">
    <name type="scientific">Oscillochloris trichoides DG-6</name>
    <dbReference type="NCBI Taxonomy" id="765420"/>
    <lineage>
        <taxon>Bacteria</taxon>
        <taxon>Bacillati</taxon>
        <taxon>Chloroflexota</taxon>
        <taxon>Chloroflexia</taxon>
        <taxon>Chloroflexales</taxon>
        <taxon>Chloroflexineae</taxon>
        <taxon>Oscillochloridaceae</taxon>
        <taxon>Oscillochloris</taxon>
    </lineage>
</organism>
<dbReference type="Proteomes" id="UP000054010">
    <property type="component" value="Unassembled WGS sequence"/>
</dbReference>
<keyword evidence="4" id="KW-0547">Nucleotide-binding</keyword>
<dbReference type="EMBL" id="ADVR01000015">
    <property type="protein sequence ID" value="EFO81352.1"/>
    <property type="molecule type" value="Genomic_DNA"/>
</dbReference>
<dbReference type="AlphaFoldDB" id="E1IBT6"/>
<dbReference type="PANTHER" id="PTHR45766:SF6">
    <property type="entry name" value="SWI_SNF-RELATED MATRIX-ASSOCIATED ACTIN-DEPENDENT REGULATOR OF CHROMATIN SUBFAMILY A-LIKE PROTEIN 1"/>
    <property type="match status" value="1"/>
</dbReference>
<dbReference type="OrthoDB" id="9814088at2"/>
<dbReference type="SUPFAM" id="SSF52540">
    <property type="entry name" value="P-loop containing nucleoside triphosphate hydrolases"/>
    <property type="match status" value="2"/>
</dbReference>
<dbReference type="Gene3D" id="3.40.50.300">
    <property type="entry name" value="P-loop containing nucleotide triphosphate hydrolases"/>
    <property type="match status" value="1"/>
</dbReference>
<dbReference type="SMART" id="SM00490">
    <property type="entry name" value="HELICc"/>
    <property type="match status" value="1"/>
</dbReference>
<keyword evidence="4" id="KW-0347">Helicase</keyword>
<dbReference type="GO" id="GO:0016787">
    <property type="term" value="F:hydrolase activity"/>
    <property type="evidence" value="ECO:0007669"/>
    <property type="project" value="UniProtKB-KW"/>
</dbReference>
<dbReference type="Pfam" id="PF13091">
    <property type="entry name" value="PLDc_2"/>
    <property type="match status" value="1"/>
</dbReference>
<comment type="caution">
    <text evidence="4">The sequence shown here is derived from an EMBL/GenBank/DDBJ whole genome shotgun (WGS) entry which is preliminary data.</text>
</comment>
<keyword evidence="4" id="KW-0067">ATP-binding</keyword>
<dbReference type="InterPro" id="IPR049730">
    <property type="entry name" value="SNF2/RAD54-like_C"/>
</dbReference>
<accession>E1IBT6</accession>
<sequence>MPPAKKLSKIFDNIDQKLVDALLKTLQNAHRADFCIGFFRLSGWGQVADAIDHFAGGEDACCRVLIGMSESPDQELRRLQRSLRQGADGDDDLDLARAAQLKSRVATAFRQQLVGMAPSNRDEAALQRLCQQIRAGKVQVKLHLRYNLHAKIYLAYRDDPDNPVTAYLGSSNLTMSGLRIQGELNTKITDDLDNEKLEQWFTDRWEDEWSVDISNDLLVALEESWAGVERLPYHIFLKMAYHLAEEARAGLNEFSLPRDFRGKLFPFQEAAVKIAARHLNERGGVLLGDVVGLGKTMMASALVRIFRDDFNLRPVIVCPKNLVPMWEQYNTDWDLGARIIPYSLVQKEFPNLPPRYKLIVIDESHTLRNPEGRRYTAIADYVHAFGEKECKVVLLSATPYNKSYRDLSAQLRLFLPDDRDLGIRPDAYLRAGGEDDLQRAQVPPRTLRAFEQSPHADDWRELMRLFMVRRTRSFIKQHYATYDPLRKRFFLDLHGATPFYFPERLPKTVAVPTLTPADPYAQLYAPVVVDAIGTLSLPRYGLATYLRSDASRKATAAERPLLENLSRAGKRLMGFCRTNLFKRLESGGAVFLQSLDRHILRNMIVLHAIATHQPIPLGAQTDDLLATDTDVDAESAVVQEGENDEAAETVAPRHDTVDVATYQRRAEQIYQIYAGPMRSRFKWIAPALFTAQLQHDLQADVDALLKILISQGVWNPAHDAKLKALLEVLHDLEGKKVLIFTQFADTVDYLVTQLQAAGIARVVGVTGQSENPTACVQRFSPRSNGVGDAALLTNPIDVLIATDVLSEGQNLQDCDQVVNFDLPWAIIRLIQRAGRVDRIGQQSDTVTCHTFLPAAGIEAIIGLRRRVRQRLKENGEVVGTDEQFFEQDDQEQEQRLLQNLYTETAGSLDDAEDQDVDLASYAYQIWRNALAANPSLKTIIEDMPDVVYSARRRDDPTAPITALPFTAPPGVLVYLKSASGVDTLAWMHHDGTSVTQSQYAILRAAACTLATPAVPRAEQHHDLVHAAFKLVEEREALGGGLGSPRGARYRLYTKLTAYRDHLQATTPLFLSEELERTIDEIYRFPLRPGAADAINRQLRSGASAEQLADLAKVLRDEQKLCYVQEQPDDLSVEPQIVCSLGLV</sequence>
<dbReference type="InterPro" id="IPR027417">
    <property type="entry name" value="P-loop_NTPase"/>
</dbReference>
<dbReference type="PROSITE" id="PS51194">
    <property type="entry name" value="HELICASE_CTER"/>
    <property type="match status" value="1"/>
</dbReference>
<dbReference type="Gene3D" id="3.40.50.10810">
    <property type="entry name" value="Tandem AAA-ATPase domain"/>
    <property type="match status" value="2"/>
</dbReference>
<dbReference type="CDD" id="cd09178">
    <property type="entry name" value="PLDc_N_Snf2_like"/>
    <property type="match status" value="1"/>
</dbReference>
<dbReference type="PANTHER" id="PTHR45766">
    <property type="entry name" value="DNA ANNEALING HELICASE AND ENDONUCLEASE ZRANB3 FAMILY MEMBER"/>
    <property type="match status" value="1"/>
</dbReference>